<dbReference type="PANTHER" id="PTHR47784">
    <property type="entry name" value="STEROL UPTAKE CONTROL PROTEIN 2"/>
    <property type="match status" value="1"/>
</dbReference>
<gene>
    <name evidence="2" type="primary">UPC2_8</name>
    <name evidence="2" type="ORF">LHYA1_G007623</name>
</gene>
<dbReference type="AlphaFoldDB" id="A0A8H8QVQ5"/>
<dbReference type="CDD" id="cd00067">
    <property type="entry name" value="GAL4"/>
    <property type="match status" value="1"/>
</dbReference>
<dbReference type="Pfam" id="PF11951">
    <property type="entry name" value="Fungal_trans_2"/>
    <property type="match status" value="1"/>
</dbReference>
<keyword evidence="1" id="KW-0539">Nucleus</keyword>
<reference evidence="2 3" key="1">
    <citation type="submission" date="2018-05" db="EMBL/GenBank/DDBJ databases">
        <title>Genome sequencing and assembly of the regulated plant pathogen Lachnellula willkommii and related sister species for the development of diagnostic species identification markers.</title>
        <authorList>
            <person name="Giroux E."/>
            <person name="Bilodeau G."/>
        </authorList>
    </citation>
    <scope>NUCLEOTIDE SEQUENCE [LARGE SCALE GENOMIC DNA]</scope>
    <source>
        <strain evidence="2 3">CBS 185.66</strain>
    </source>
</reference>
<dbReference type="EMBL" id="QGMH01000170">
    <property type="protein sequence ID" value="TVY23624.1"/>
    <property type="molecule type" value="Genomic_DNA"/>
</dbReference>
<keyword evidence="3" id="KW-1185">Reference proteome</keyword>
<dbReference type="InterPro" id="IPR001138">
    <property type="entry name" value="Zn2Cys6_DnaBD"/>
</dbReference>
<protein>
    <submittedName>
        <fullName evidence="2">Sterol uptake control protein</fullName>
    </submittedName>
</protein>
<dbReference type="GO" id="GO:0008270">
    <property type="term" value="F:zinc ion binding"/>
    <property type="evidence" value="ECO:0007669"/>
    <property type="project" value="InterPro"/>
</dbReference>
<comment type="caution">
    <text evidence="2">The sequence shown here is derived from an EMBL/GenBank/DDBJ whole genome shotgun (WGS) entry which is preliminary data.</text>
</comment>
<accession>A0A8H8QVQ5</accession>
<dbReference type="InterPro" id="IPR021858">
    <property type="entry name" value="Fun_TF"/>
</dbReference>
<dbReference type="InterPro" id="IPR053157">
    <property type="entry name" value="Sterol_Uptake_Regulator"/>
</dbReference>
<proteinExistence type="predicted"/>
<evidence type="ECO:0000313" key="2">
    <source>
        <dbReference type="EMBL" id="TVY23624.1"/>
    </source>
</evidence>
<organism evidence="2 3">
    <name type="scientific">Lachnellula hyalina</name>
    <dbReference type="NCBI Taxonomy" id="1316788"/>
    <lineage>
        <taxon>Eukaryota</taxon>
        <taxon>Fungi</taxon>
        <taxon>Dikarya</taxon>
        <taxon>Ascomycota</taxon>
        <taxon>Pezizomycotina</taxon>
        <taxon>Leotiomycetes</taxon>
        <taxon>Helotiales</taxon>
        <taxon>Lachnaceae</taxon>
        <taxon>Lachnellula</taxon>
    </lineage>
</organism>
<dbReference type="PANTHER" id="PTHR47784:SF5">
    <property type="entry name" value="STEROL UPTAKE CONTROL PROTEIN 2"/>
    <property type="match status" value="1"/>
</dbReference>
<dbReference type="GO" id="GO:0001228">
    <property type="term" value="F:DNA-binding transcription activator activity, RNA polymerase II-specific"/>
    <property type="evidence" value="ECO:0007669"/>
    <property type="project" value="TreeGrafter"/>
</dbReference>
<dbReference type="RefSeq" id="XP_031002412.1">
    <property type="nucleotide sequence ID" value="XM_031152552.1"/>
</dbReference>
<name>A0A8H8QVQ5_9HELO</name>
<evidence type="ECO:0000313" key="3">
    <source>
        <dbReference type="Proteomes" id="UP000431533"/>
    </source>
</evidence>
<sequence>MDVNNCDESKPSCGHCSRFSSPCSFSEELPDKSSTANNKVTSPLSPKSPSSLVVSGGFENSFFLSPEYTTLPVALGETHHGIGNQAFGVMDLELFHFFLTETCLTISECPDRQRLWQHVIPQIAFTHHFLLRGILSFAALHLAHIQPERRESLWAEASSHYDVGVRLFHTEVLDITPFNCDACFAFSSLLAAHAWPFSHQTSDLFFSTLPPAEQEFSTTWASLLRGVHTLLDTAWDWIANGPLGPLLETHTMYPAIVRKADPEISAKLTGLSQLWDPPPSRYNPADIEALSEALVLIQEACGILNSSTSERPLSAISLALTWPTCVSATFLELVDRLEPEALIILAHYSLILNQVDGVWFMHGMSRQLLQTVHERIGKVWESWIAWPLQDLALSELNNHMDDDIVHNILPFP</sequence>
<dbReference type="Proteomes" id="UP000431533">
    <property type="component" value="Unassembled WGS sequence"/>
</dbReference>
<dbReference type="GeneID" id="41987821"/>
<evidence type="ECO:0000256" key="1">
    <source>
        <dbReference type="ARBA" id="ARBA00023242"/>
    </source>
</evidence>
<dbReference type="OrthoDB" id="5386330at2759"/>